<keyword evidence="3" id="KW-1185">Reference proteome</keyword>
<sequence>MRRTRALRLTTTAGVALTALTALTACSGSTAKTASDAASKGVSGAKSAVVSVADALSLTTKKTSSFSAAKMNMTMVIPKVGTSTMNGTVSYKPVALDATMTNPQLPGTMRLLMSGTTEYVNMGATGAKEFGGKHWLKIDFSELGAGGKALADSINRSGSQDPSTSVKLLTSSGDIRRVGTETVDGVSTTHYSGTVDVKKLVSSDPGLKAIADQAAKSGMTTETVDMWVNDQSLPVKVHETATTSQGTMDITIHYSDFSNTPVTITAPPASDTEDLASLSK</sequence>
<evidence type="ECO:0000313" key="3">
    <source>
        <dbReference type="Proteomes" id="UP001592528"/>
    </source>
</evidence>
<dbReference type="PROSITE" id="PS51257">
    <property type="entry name" value="PROKAR_LIPOPROTEIN"/>
    <property type="match status" value="1"/>
</dbReference>
<accession>A0ABV6UGC8</accession>
<dbReference type="Proteomes" id="UP001592528">
    <property type="component" value="Unassembled WGS sequence"/>
</dbReference>
<protein>
    <recommendedName>
        <fullName evidence="4">LppX_LprAFG lipoprotein</fullName>
    </recommendedName>
</protein>
<name>A0ABV6UGC8_9ACTN</name>
<evidence type="ECO:0008006" key="4">
    <source>
        <dbReference type="Google" id="ProtNLM"/>
    </source>
</evidence>
<keyword evidence="1" id="KW-0732">Signal</keyword>
<proteinExistence type="predicted"/>
<comment type="caution">
    <text evidence="2">The sequence shown here is derived from an EMBL/GenBank/DDBJ whole genome shotgun (WGS) entry which is preliminary data.</text>
</comment>
<dbReference type="Gene3D" id="2.50.20.20">
    <property type="match status" value="1"/>
</dbReference>
<feature type="signal peptide" evidence="1">
    <location>
        <begin position="1"/>
        <end position="24"/>
    </location>
</feature>
<dbReference type="EMBL" id="JBHEZZ010000002">
    <property type="protein sequence ID" value="MFC1400508.1"/>
    <property type="molecule type" value="Genomic_DNA"/>
</dbReference>
<dbReference type="RefSeq" id="WP_051725041.1">
    <property type="nucleotide sequence ID" value="NZ_JBHEZZ010000002.1"/>
</dbReference>
<gene>
    <name evidence="2" type="ORF">ACEZDJ_04320</name>
</gene>
<evidence type="ECO:0000313" key="2">
    <source>
        <dbReference type="EMBL" id="MFC1400508.1"/>
    </source>
</evidence>
<reference evidence="2 3" key="1">
    <citation type="submission" date="2024-09" db="EMBL/GenBank/DDBJ databases">
        <authorList>
            <person name="Lee S.D."/>
        </authorList>
    </citation>
    <scope>NUCLEOTIDE SEQUENCE [LARGE SCALE GENOMIC DNA]</scope>
    <source>
        <strain evidence="2 3">N1-5</strain>
    </source>
</reference>
<organism evidence="2 3">
    <name type="scientific">Streptacidiphilus cavernicola</name>
    <dbReference type="NCBI Taxonomy" id="3342716"/>
    <lineage>
        <taxon>Bacteria</taxon>
        <taxon>Bacillati</taxon>
        <taxon>Actinomycetota</taxon>
        <taxon>Actinomycetes</taxon>
        <taxon>Kitasatosporales</taxon>
        <taxon>Streptomycetaceae</taxon>
        <taxon>Streptacidiphilus</taxon>
    </lineage>
</organism>
<evidence type="ECO:0000256" key="1">
    <source>
        <dbReference type="SAM" id="SignalP"/>
    </source>
</evidence>
<feature type="chain" id="PRO_5047224050" description="LppX_LprAFG lipoprotein" evidence="1">
    <location>
        <begin position="25"/>
        <end position="280"/>
    </location>
</feature>
<dbReference type="SUPFAM" id="SSF89392">
    <property type="entry name" value="Prokaryotic lipoproteins and lipoprotein localization factors"/>
    <property type="match status" value="1"/>
</dbReference>
<dbReference type="InterPro" id="IPR029046">
    <property type="entry name" value="LolA/LolB/LppX"/>
</dbReference>